<feature type="transmembrane region" description="Helical" evidence="8">
    <location>
        <begin position="348"/>
        <end position="366"/>
    </location>
</feature>
<evidence type="ECO:0000256" key="1">
    <source>
        <dbReference type="ARBA" id="ARBA00004651"/>
    </source>
</evidence>
<proteinExistence type="predicted"/>
<feature type="domain" description="Glycosyltransferase RgtA/B/C/D-like" evidence="9">
    <location>
        <begin position="75"/>
        <end position="212"/>
    </location>
</feature>
<dbReference type="GO" id="GO:0016763">
    <property type="term" value="F:pentosyltransferase activity"/>
    <property type="evidence" value="ECO:0007669"/>
    <property type="project" value="TreeGrafter"/>
</dbReference>
<dbReference type="InterPro" id="IPR050297">
    <property type="entry name" value="LipidA_mod_glycosyltrf_83"/>
</dbReference>
<feature type="transmembrane region" description="Helical" evidence="8">
    <location>
        <begin position="295"/>
        <end position="317"/>
    </location>
</feature>
<dbReference type="GO" id="GO:0009103">
    <property type="term" value="P:lipopolysaccharide biosynthetic process"/>
    <property type="evidence" value="ECO:0007669"/>
    <property type="project" value="UniProtKB-ARBA"/>
</dbReference>
<feature type="transmembrane region" description="Helical" evidence="8">
    <location>
        <begin position="140"/>
        <end position="158"/>
    </location>
</feature>
<dbReference type="GO" id="GO:0010041">
    <property type="term" value="P:response to iron(III) ion"/>
    <property type="evidence" value="ECO:0007669"/>
    <property type="project" value="TreeGrafter"/>
</dbReference>
<keyword evidence="6 8" id="KW-1133">Transmembrane helix</keyword>
<dbReference type="InterPro" id="IPR038731">
    <property type="entry name" value="RgtA/B/C-like"/>
</dbReference>
<keyword evidence="2" id="KW-1003">Cell membrane</keyword>
<evidence type="ECO:0000256" key="4">
    <source>
        <dbReference type="ARBA" id="ARBA00022679"/>
    </source>
</evidence>
<dbReference type="EMBL" id="JYIZ01000040">
    <property type="protein sequence ID" value="KJL42718.1"/>
    <property type="molecule type" value="Genomic_DNA"/>
</dbReference>
<evidence type="ECO:0000256" key="5">
    <source>
        <dbReference type="ARBA" id="ARBA00022692"/>
    </source>
</evidence>
<evidence type="ECO:0000313" key="11">
    <source>
        <dbReference type="Proteomes" id="UP000033956"/>
    </source>
</evidence>
<dbReference type="PATRIC" id="fig|92835.4.peg.1081"/>
<feature type="transmembrane region" description="Helical" evidence="8">
    <location>
        <begin position="323"/>
        <end position="341"/>
    </location>
</feature>
<evidence type="ECO:0000259" key="9">
    <source>
        <dbReference type="Pfam" id="PF13231"/>
    </source>
</evidence>
<evidence type="ECO:0000256" key="8">
    <source>
        <dbReference type="SAM" id="Phobius"/>
    </source>
</evidence>
<dbReference type="OrthoDB" id="5318634at2"/>
<dbReference type="Pfam" id="PF13231">
    <property type="entry name" value="PMT_2"/>
    <property type="match status" value="1"/>
</dbReference>
<feature type="transmembrane region" description="Helical" evidence="8">
    <location>
        <begin position="204"/>
        <end position="226"/>
    </location>
</feature>
<feature type="transmembrane region" description="Helical" evidence="8">
    <location>
        <begin position="54"/>
        <end position="79"/>
    </location>
</feature>
<keyword evidence="4" id="KW-0808">Transferase</keyword>
<evidence type="ECO:0000313" key="10">
    <source>
        <dbReference type="EMBL" id="KJL42718.1"/>
    </source>
</evidence>
<dbReference type="GO" id="GO:0005886">
    <property type="term" value="C:plasma membrane"/>
    <property type="evidence" value="ECO:0007669"/>
    <property type="project" value="UniProtKB-SubCell"/>
</dbReference>
<feature type="transmembrane region" description="Helical" evidence="8">
    <location>
        <begin position="164"/>
        <end position="197"/>
    </location>
</feature>
<evidence type="ECO:0000256" key="6">
    <source>
        <dbReference type="ARBA" id="ARBA00022989"/>
    </source>
</evidence>
<evidence type="ECO:0000256" key="7">
    <source>
        <dbReference type="ARBA" id="ARBA00023136"/>
    </source>
</evidence>
<protein>
    <recommendedName>
        <fullName evidence="9">Glycosyltransferase RgtA/B/C/D-like domain-containing protein</fullName>
    </recommendedName>
</protein>
<name>A0A0M2HER1_9MICO</name>
<feature type="transmembrane region" description="Helical" evidence="8">
    <location>
        <begin position="15"/>
        <end position="34"/>
    </location>
</feature>
<accession>A0A0M2HER1</accession>
<keyword evidence="5 8" id="KW-0812">Transmembrane</keyword>
<gene>
    <name evidence="10" type="ORF">RS81_01059</name>
</gene>
<organism evidence="10 11">
    <name type="scientific">Microbacterium terrae</name>
    <dbReference type="NCBI Taxonomy" id="69369"/>
    <lineage>
        <taxon>Bacteria</taxon>
        <taxon>Bacillati</taxon>
        <taxon>Actinomycetota</taxon>
        <taxon>Actinomycetes</taxon>
        <taxon>Micrococcales</taxon>
        <taxon>Microbacteriaceae</taxon>
        <taxon>Microbacterium</taxon>
    </lineage>
</organism>
<dbReference type="PANTHER" id="PTHR33908">
    <property type="entry name" value="MANNOSYLTRANSFERASE YKCB-RELATED"/>
    <property type="match status" value="1"/>
</dbReference>
<evidence type="ECO:0000256" key="2">
    <source>
        <dbReference type="ARBA" id="ARBA00022475"/>
    </source>
</evidence>
<keyword evidence="3" id="KW-0328">Glycosyltransferase</keyword>
<evidence type="ECO:0000256" key="3">
    <source>
        <dbReference type="ARBA" id="ARBA00022676"/>
    </source>
</evidence>
<dbReference type="STRING" id="92835.RS81_01059"/>
<comment type="caution">
    <text evidence="10">The sequence shown here is derived from an EMBL/GenBank/DDBJ whole genome shotgun (WGS) entry which is preliminary data.</text>
</comment>
<dbReference type="Proteomes" id="UP000033956">
    <property type="component" value="Unassembled WGS sequence"/>
</dbReference>
<reference evidence="10 11" key="1">
    <citation type="submission" date="2015-02" db="EMBL/GenBank/DDBJ databases">
        <title>Draft genome sequences of ten Microbacterium spp. with emphasis on heavy metal contaminated environments.</title>
        <authorList>
            <person name="Corretto E."/>
        </authorList>
    </citation>
    <scope>NUCLEOTIDE SEQUENCE [LARGE SCALE GENOMIC DNA]</scope>
    <source>
        <strain evidence="10 11">DSM 12510</strain>
    </source>
</reference>
<keyword evidence="11" id="KW-1185">Reference proteome</keyword>
<dbReference type="PANTHER" id="PTHR33908:SF3">
    <property type="entry name" value="UNDECAPRENYL PHOSPHATE-ALPHA-4-AMINO-4-DEOXY-L-ARABINOSE ARABINOSYL TRANSFERASE"/>
    <property type="match status" value="1"/>
</dbReference>
<sequence>MASVSDKRAAAPRTWPWAVALGLVAVVVNSWNIGGPSLMGDEAVTVSLADRSPGAIWAVVSTSMDAVHAAYYAAMHLWFSAFGVSAVTLRLPSAIALGVAVCGIVLIGARYASRATGFVAGILLMAMPAALLVATVGRSYAIQIALTTWLAFMLLLALERGRVWRWVVVGALVSVSVVVFLFTALVVAAFAAAVVLHRPWRTRIVPFGLASVAGVLPAILVALLGYQQRSQVSWIEPIDFGIFEDVLVRQWFSGVMYVDSSYPSWIAYATTALFLGLVVVGVIHAVREGAVMRGLAVLCTAWMVIPPVLLVGVSLIAEPLYSPQYLTMCAPAVALLAALGISSIGRRWIALTLVAVLVATAVLPYVHARTGNSHGADWNEVANVLRQEAANGDAVIVESDPWDQPHILFDLYPDETDGLRDITLTGRYNPVALWGDRSTPEDLKIGADVRRIWVVSRGQGTGEWEATLEAGGFSAVRTVDLPFSTLTLYAR</sequence>
<dbReference type="RefSeq" id="WP_045275016.1">
    <property type="nucleotide sequence ID" value="NZ_BAAAUP010000003.1"/>
</dbReference>
<feature type="transmembrane region" description="Helical" evidence="8">
    <location>
        <begin position="115"/>
        <end position="133"/>
    </location>
</feature>
<feature type="transmembrane region" description="Helical" evidence="8">
    <location>
        <begin position="265"/>
        <end position="283"/>
    </location>
</feature>
<keyword evidence="7 8" id="KW-0472">Membrane</keyword>
<comment type="subcellular location">
    <subcellularLocation>
        <location evidence="1">Cell membrane</location>
        <topology evidence="1">Multi-pass membrane protein</topology>
    </subcellularLocation>
</comment>
<feature type="transmembrane region" description="Helical" evidence="8">
    <location>
        <begin position="91"/>
        <end position="109"/>
    </location>
</feature>
<dbReference type="AlphaFoldDB" id="A0A0M2HER1"/>